<dbReference type="InterPro" id="IPR051806">
    <property type="entry name" value="HAD-like_SPP"/>
</dbReference>
<dbReference type="KEGG" id="uli:ETAA1_49130"/>
<dbReference type="OrthoDB" id="9797743at2"/>
<dbReference type="AlphaFoldDB" id="A0A517XZI8"/>
<dbReference type="SFLD" id="SFLDG01135">
    <property type="entry name" value="C1.5.6:_HAD__Beta-PGM__Phospha"/>
    <property type="match status" value="1"/>
</dbReference>
<dbReference type="Proteomes" id="UP000319576">
    <property type="component" value="Chromosome"/>
</dbReference>
<dbReference type="InterPro" id="IPR023198">
    <property type="entry name" value="PGP-like_dom2"/>
</dbReference>
<keyword evidence="3" id="KW-1185">Reference proteome</keyword>
<dbReference type="EMBL" id="CP036273">
    <property type="protein sequence ID" value="QDU22924.1"/>
    <property type="molecule type" value="Genomic_DNA"/>
</dbReference>
<dbReference type="Gene3D" id="1.10.150.240">
    <property type="entry name" value="Putative phosphatase, domain 2"/>
    <property type="match status" value="1"/>
</dbReference>
<evidence type="ECO:0000313" key="2">
    <source>
        <dbReference type="EMBL" id="QDU22924.1"/>
    </source>
</evidence>
<dbReference type="InterPro" id="IPR036412">
    <property type="entry name" value="HAD-like_sf"/>
</dbReference>
<dbReference type="GO" id="GO:0008801">
    <property type="term" value="F:beta-phosphoglucomutase activity"/>
    <property type="evidence" value="ECO:0007669"/>
    <property type="project" value="UniProtKB-EC"/>
</dbReference>
<dbReference type="SFLD" id="SFLDS00003">
    <property type="entry name" value="Haloacid_Dehalogenase"/>
    <property type="match status" value="1"/>
</dbReference>
<dbReference type="PANTHER" id="PTHR43481">
    <property type="entry name" value="FRUCTOSE-1-PHOSPHATE PHOSPHATASE"/>
    <property type="match status" value="1"/>
</dbReference>
<dbReference type="PRINTS" id="PR00413">
    <property type="entry name" value="HADHALOGNASE"/>
</dbReference>
<evidence type="ECO:0000256" key="1">
    <source>
        <dbReference type="ARBA" id="ARBA00006171"/>
    </source>
</evidence>
<gene>
    <name evidence="2" type="primary">yvdM</name>
    <name evidence="2" type="ORF">ETAA1_49130</name>
</gene>
<dbReference type="SUPFAM" id="SSF56784">
    <property type="entry name" value="HAD-like"/>
    <property type="match status" value="1"/>
</dbReference>
<proteinExistence type="inferred from homology"/>
<dbReference type="InterPro" id="IPR023214">
    <property type="entry name" value="HAD_sf"/>
</dbReference>
<dbReference type="PANTHER" id="PTHR43481:SF4">
    <property type="entry name" value="GLYCEROL-1-PHOSPHATE PHOSPHOHYDROLASE 1-RELATED"/>
    <property type="match status" value="1"/>
</dbReference>
<protein>
    <submittedName>
        <fullName evidence="2">Beta-phosphoglucomutase</fullName>
        <ecNumber evidence="2">5.4.2.6</ecNumber>
    </submittedName>
</protein>
<dbReference type="EC" id="5.4.2.6" evidence="2"/>
<accession>A0A517XZI8</accession>
<dbReference type="InterPro" id="IPR010976">
    <property type="entry name" value="B-phosphoglucomutase_hydrolase"/>
</dbReference>
<keyword evidence="2" id="KW-0413">Isomerase</keyword>
<name>A0A517XZI8_9BACT</name>
<dbReference type="NCBIfam" id="TIGR01509">
    <property type="entry name" value="HAD-SF-IA-v3"/>
    <property type="match status" value="1"/>
</dbReference>
<sequence>MIRAAIWDVDGTLVDTAEIHFAAWQAFAAAHGFAFTRADFAATFGKRNPEIVRQLFDHDADDARCAEWGEEKERLYRDATDRAGVTLLPGVGALVEGLAAAGWLQGLGSSAPRANLDLILRHTGTAGRFTAVVSGDDVTRGKPDPEVFLKAAALLGVEPARCVVFEDAPSGVAAAKAAGMACVGVTFVGHHPPERLRDAGAELVVPSLDAVTLEVVEGLLR</sequence>
<dbReference type="Pfam" id="PF00702">
    <property type="entry name" value="Hydrolase"/>
    <property type="match status" value="1"/>
</dbReference>
<dbReference type="RefSeq" id="WP_145243033.1">
    <property type="nucleotide sequence ID" value="NZ_CP036273.1"/>
</dbReference>
<reference evidence="2 3" key="1">
    <citation type="submission" date="2019-02" db="EMBL/GenBank/DDBJ databases">
        <title>Deep-cultivation of Planctomycetes and their phenomic and genomic characterization uncovers novel biology.</title>
        <authorList>
            <person name="Wiegand S."/>
            <person name="Jogler M."/>
            <person name="Boedeker C."/>
            <person name="Pinto D."/>
            <person name="Vollmers J."/>
            <person name="Rivas-Marin E."/>
            <person name="Kohn T."/>
            <person name="Peeters S.H."/>
            <person name="Heuer A."/>
            <person name="Rast P."/>
            <person name="Oberbeckmann S."/>
            <person name="Bunk B."/>
            <person name="Jeske O."/>
            <person name="Meyerdierks A."/>
            <person name="Storesund J.E."/>
            <person name="Kallscheuer N."/>
            <person name="Luecker S."/>
            <person name="Lage O.M."/>
            <person name="Pohl T."/>
            <person name="Merkel B.J."/>
            <person name="Hornburger P."/>
            <person name="Mueller R.-W."/>
            <person name="Bruemmer F."/>
            <person name="Labrenz M."/>
            <person name="Spormann A.M."/>
            <person name="Op den Camp H."/>
            <person name="Overmann J."/>
            <person name="Amann R."/>
            <person name="Jetten M.S.M."/>
            <person name="Mascher T."/>
            <person name="Medema M.H."/>
            <person name="Devos D.P."/>
            <person name="Kaster A.-K."/>
            <person name="Ovreas L."/>
            <person name="Rohde M."/>
            <person name="Galperin M.Y."/>
            <person name="Jogler C."/>
        </authorList>
    </citation>
    <scope>NUCLEOTIDE SEQUENCE [LARGE SCALE GENOMIC DNA]</scope>
    <source>
        <strain evidence="2 3">ETA_A1</strain>
    </source>
</reference>
<dbReference type="SFLD" id="SFLDG01129">
    <property type="entry name" value="C1.5:_HAD__Beta-PGM__Phosphata"/>
    <property type="match status" value="1"/>
</dbReference>
<evidence type="ECO:0000313" key="3">
    <source>
        <dbReference type="Proteomes" id="UP000319576"/>
    </source>
</evidence>
<dbReference type="InterPro" id="IPR006439">
    <property type="entry name" value="HAD-SF_hydro_IA"/>
</dbReference>
<dbReference type="GO" id="GO:0050308">
    <property type="term" value="F:sugar-phosphatase activity"/>
    <property type="evidence" value="ECO:0007669"/>
    <property type="project" value="TreeGrafter"/>
</dbReference>
<dbReference type="CDD" id="cd07505">
    <property type="entry name" value="HAD_BPGM-like"/>
    <property type="match status" value="1"/>
</dbReference>
<dbReference type="Gene3D" id="3.40.50.1000">
    <property type="entry name" value="HAD superfamily/HAD-like"/>
    <property type="match status" value="1"/>
</dbReference>
<comment type="similarity">
    <text evidence="1">Belongs to the HAD-like hydrolase superfamily. CbbY/CbbZ/Gph/YieH family.</text>
</comment>
<organism evidence="2 3">
    <name type="scientific">Urbifossiella limnaea</name>
    <dbReference type="NCBI Taxonomy" id="2528023"/>
    <lineage>
        <taxon>Bacteria</taxon>
        <taxon>Pseudomonadati</taxon>
        <taxon>Planctomycetota</taxon>
        <taxon>Planctomycetia</taxon>
        <taxon>Gemmatales</taxon>
        <taxon>Gemmataceae</taxon>
        <taxon>Urbifossiella</taxon>
    </lineage>
</organism>
<dbReference type="NCBIfam" id="TIGR02009">
    <property type="entry name" value="PGMB-YQAB-SF"/>
    <property type="match status" value="1"/>
</dbReference>